<dbReference type="Pfam" id="PF00481">
    <property type="entry name" value="PP2C"/>
    <property type="match status" value="1"/>
</dbReference>
<dbReference type="GO" id="GO:0046872">
    <property type="term" value="F:metal ion binding"/>
    <property type="evidence" value="ECO:0007669"/>
    <property type="project" value="UniProtKB-KW"/>
</dbReference>
<reference evidence="8" key="1">
    <citation type="submission" date="2023-08" db="EMBL/GenBank/DDBJ databases">
        <authorList>
            <person name="Audoor S."/>
            <person name="Bilcke G."/>
        </authorList>
    </citation>
    <scope>NUCLEOTIDE SEQUENCE</scope>
</reference>
<dbReference type="SMART" id="SM00332">
    <property type="entry name" value="PP2Cc"/>
    <property type="match status" value="1"/>
</dbReference>
<feature type="region of interest" description="Disordered" evidence="6">
    <location>
        <begin position="85"/>
        <end position="106"/>
    </location>
</feature>
<dbReference type="CDD" id="cd00143">
    <property type="entry name" value="PP2Cc"/>
    <property type="match status" value="1"/>
</dbReference>
<evidence type="ECO:0000259" key="7">
    <source>
        <dbReference type="PROSITE" id="PS51746"/>
    </source>
</evidence>
<evidence type="ECO:0000256" key="4">
    <source>
        <dbReference type="ARBA" id="ARBA00022912"/>
    </source>
</evidence>
<evidence type="ECO:0000256" key="2">
    <source>
        <dbReference type="ARBA" id="ARBA00022723"/>
    </source>
</evidence>
<dbReference type="PROSITE" id="PS01032">
    <property type="entry name" value="PPM_1"/>
    <property type="match status" value="1"/>
</dbReference>
<dbReference type="PROSITE" id="PS51746">
    <property type="entry name" value="PPM_2"/>
    <property type="match status" value="1"/>
</dbReference>
<dbReference type="InterPro" id="IPR000222">
    <property type="entry name" value="PP2C_BS"/>
</dbReference>
<evidence type="ECO:0000256" key="6">
    <source>
        <dbReference type="SAM" id="MobiDB-lite"/>
    </source>
</evidence>
<comment type="similarity">
    <text evidence="5">Belongs to the PP2C family.</text>
</comment>
<protein>
    <recommendedName>
        <fullName evidence="7">PPM-type phosphatase domain-containing protein</fullName>
    </recommendedName>
</protein>
<dbReference type="InterPro" id="IPR015655">
    <property type="entry name" value="PP2C"/>
</dbReference>
<name>A0AAD2CY19_9STRA</name>
<organism evidence="8 9">
    <name type="scientific">Cylindrotheca closterium</name>
    <dbReference type="NCBI Taxonomy" id="2856"/>
    <lineage>
        <taxon>Eukaryota</taxon>
        <taxon>Sar</taxon>
        <taxon>Stramenopiles</taxon>
        <taxon>Ochrophyta</taxon>
        <taxon>Bacillariophyta</taxon>
        <taxon>Bacillariophyceae</taxon>
        <taxon>Bacillariophycidae</taxon>
        <taxon>Bacillariales</taxon>
        <taxon>Bacillariaceae</taxon>
        <taxon>Cylindrotheca</taxon>
    </lineage>
</organism>
<dbReference type="SUPFAM" id="SSF81606">
    <property type="entry name" value="PP2C-like"/>
    <property type="match status" value="1"/>
</dbReference>
<gene>
    <name evidence="8" type="ORF">CYCCA115_LOCUS10515</name>
</gene>
<dbReference type="GO" id="GO:0004722">
    <property type="term" value="F:protein serine/threonine phosphatase activity"/>
    <property type="evidence" value="ECO:0007669"/>
    <property type="project" value="InterPro"/>
</dbReference>
<dbReference type="Gene3D" id="3.60.40.10">
    <property type="entry name" value="PPM-type phosphatase domain"/>
    <property type="match status" value="1"/>
</dbReference>
<dbReference type="InterPro" id="IPR036457">
    <property type="entry name" value="PPM-type-like_dom_sf"/>
</dbReference>
<accession>A0AAD2CY19</accession>
<evidence type="ECO:0000313" key="9">
    <source>
        <dbReference type="Proteomes" id="UP001295423"/>
    </source>
</evidence>
<keyword evidence="4 5" id="KW-0904">Protein phosphatase</keyword>
<feature type="domain" description="PPM-type phosphatase" evidence="7">
    <location>
        <begin position="125"/>
        <end position="408"/>
    </location>
</feature>
<comment type="caution">
    <text evidence="8">The sequence shown here is derived from an EMBL/GenBank/DDBJ whole genome shotgun (WGS) entry which is preliminary data.</text>
</comment>
<sequence>MPWFKRLFGIVGGCTRSTLHSNSNRGVASPSIRCIPSTIMAAHPSRVPPPIRLLDASTAWQCRTLSTTATTATNSLPTTLQRRSFWTTGGEGDDNDHQGTESSPPRTITLTYRQSFLNNPAATYPVCVCTAQGLRSYMEDEHFYSQDGEFAAVFDGHGGDAVSRYLRKNLYANVQAFLPSLTADDNSNAESSSSTKRPFATLEDYQHAITSAIEKVDREVQRISHWSFQGSTAVAVWVHEDRAKAKKTIVTANVGDSRAVLSRNGTAYDLSKDHKPDDPKEEARIEALGGKVVWCGDVDSDGNPIPEEGIYRVNGNLALSRAVGDRSERPHVVANPDITFQPILEGHDNFIIVATDGLWDVFDSDDAVDFVMSMRQSGHDLERIATLVVEEALRRGTYDNVTVVIIWLDEKVEASKPGVVEQEI</sequence>
<comment type="subcellular location">
    <subcellularLocation>
        <location evidence="1">Membrane</location>
        <topology evidence="1">Peripheral membrane protein</topology>
    </subcellularLocation>
</comment>
<dbReference type="PANTHER" id="PTHR47992">
    <property type="entry name" value="PROTEIN PHOSPHATASE"/>
    <property type="match status" value="1"/>
</dbReference>
<dbReference type="Proteomes" id="UP001295423">
    <property type="component" value="Unassembled WGS sequence"/>
</dbReference>
<dbReference type="InterPro" id="IPR001932">
    <property type="entry name" value="PPM-type_phosphatase-like_dom"/>
</dbReference>
<proteinExistence type="inferred from homology"/>
<keyword evidence="2" id="KW-0479">Metal-binding</keyword>
<keyword evidence="9" id="KW-1185">Reference proteome</keyword>
<evidence type="ECO:0000256" key="1">
    <source>
        <dbReference type="ARBA" id="ARBA00004170"/>
    </source>
</evidence>
<evidence type="ECO:0000256" key="3">
    <source>
        <dbReference type="ARBA" id="ARBA00022801"/>
    </source>
</evidence>
<evidence type="ECO:0000313" key="8">
    <source>
        <dbReference type="EMBL" id="CAJ1946371.1"/>
    </source>
</evidence>
<dbReference type="EMBL" id="CAKOGP040001668">
    <property type="protein sequence ID" value="CAJ1946371.1"/>
    <property type="molecule type" value="Genomic_DNA"/>
</dbReference>
<keyword evidence="3 5" id="KW-0378">Hydrolase</keyword>
<dbReference type="AlphaFoldDB" id="A0AAD2CY19"/>
<dbReference type="GO" id="GO:0016020">
    <property type="term" value="C:membrane"/>
    <property type="evidence" value="ECO:0007669"/>
    <property type="project" value="UniProtKB-SubCell"/>
</dbReference>
<evidence type="ECO:0000256" key="5">
    <source>
        <dbReference type="RuleBase" id="RU003465"/>
    </source>
</evidence>